<dbReference type="Pfam" id="PF01145">
    <property type="entry name" value="Band_7"/>
    <property type="match status" value="1"/>
</dbReference>
<dbReference type="SMART" id="SM00244">
    <property type="entry name" value="PHB"/>
    <property type="match status" value="1"/>
</dbReference>
<evidence type="ECO:0000259" key="12">
    <source>
        <dbReference type="PROSITE" id="PS51204"/>
    </source>
</evidence>
<dbReference type="InterPro" id="IPR001107">
    <property type="entry name" value="Band_7"/>
</dbReference>
<feature type="region of interest" description="Disordered" evidence="10">
    <location>
        <begin position="1654"/>
        <end position="1738"/>
    </location>
</feature>
<feature type="compositionally biased region" description="Acidic residues" evidence="10">
    <location>
        <begin position="1398"/>
        <end position="1408"/>
    </location>
</feature>
<evidence type="ECO:0000313" key="14">
    <source>
        <dbReference type="Proteomes" id="UP000696280"/>
    </source>
</evidence>
<feature type="region of interest" description="Disordered" evidence="10">
    <location>
        <begin position="1251"/>
        <end position="1277"/>
    </location>
</feature>
<dbReference type="InterPro" id="IPR036013">
    <property type="entry name" value="Band_7/SPFH_dom_sf"/>
</dbReference>
<feature type="domain" description="Myb-like" evidence="11">
    <location>
        <begin position="1460"/>
        <end position="1520"/>
    </location>
</feature>
<dbReference type="SMART" id="SM00573">
    <property type="entry name" value="HSA"/>
    <property type="match status" value="1"/>
</dbReference>
<feature type="region of interest" description="Disordered" evidence="10">
    <location>
        <begin position="1843"/>
        <end position="1869"/>
    </location>
</feature>
<dbReference type="Pfam" id="PF07529">
    <property type="entry name" value="HSA"/>
    <property type="match status" value="1"/>
</dbReference>
<feature type="region of interest" description="Disordered" evidence="10">
    <location>
        <begin position="926"/>
        <end position="1081"/>
    </location>
</feature>
<dbReference type="InterPro" id="IPR014012">
    <property type="entry name" value="HSA_dom"/>
</dbReference>
<dbReference type="InterPro" id="IPR001972">
    <property type="entry name" value="Stomatin_HflK_fam"/>
</dbReference>
<reference evidence="13" key="1">
    <citation type="submission" date="2021-07" db="EMBL/GenBank/DDBJ databases">
        <authorList>
            <person name="Durling M."/>
        </authorList>
    </citation>
    <scope>NUCLEOTIDE SEQUENCE</scope>
</reference>
<feature type="region of interest" description="Disordered" evidence="10">
    <location>
        <begin position="858"/>
        <end position="885"/>
    </location>
</feature>
<organism evidence="13 14">
    <name type="scientific">Hymenoscyphus fraxineus</name>
    <dbReference type="NCBI Taxonomy" id="746836"/>
    <lineage>
        <taxon>Eukaryota</taxon>
        <taxon>Fungi</taxon>
        <taxon>Dikarya</taxon>
        <taxon>Ascomycota</taxon>
        <taxon>Pezizomycotina</taxon>
        <taxon>Leotiomycetes</taxon>
        <taxon>Helotiales</taxon>
        <taxon>Helotiaceae</taxon>
        <taxon>Hymenoscyphus</taxon>
    </lineage>
</organism>
<feature type="compositionally biased region" description="Polar residues" evidence="10">
    <location>
        <begin position="17"/>
        <end position="27"/>
    </location>
</feature>
<dbReference type="EMBL" id="CAJVRL010000038">
    <property type="protein sequence ID" value="CAG8950868.1"/>
    <property type="molecule type" value="Genomic_DNA"/>
</dbReference>
<feature type="compositionally biased region" description="Polar residues" evidence="10">
    <location>
        <begin position="2014"/>
        <end position="2023"/>
    </location>
</feature>
<dbReference type="SMART" id="SM00717">
    <property type="entry name" value="SANT"/>
    <property type="match status" value="1"/>
</dbReference>
<feature type="compositionally biased region" description="Basic and acidic residues" evidence="10">
    <location>
        <begin position="554"/>
        <end position="575"/>
    </location>
</feature>
<evidence type="ECO:0000256" key="10">
    <source>
        <dbReference type="SAM" id="MobiDB-lite"/>
    </source>
</evidence>
<comment type="similarity">
    <text evidence="2">Belongs to the band 7/mec-2 family.</text>
</comment>
<dbReference type="SUPFAM" id="SSF46689">
    <property type="entry name" value="Homeodomain-like"/>
    <property type="match status" value="1"/>
</dbReference>
<feature type="compositionally biased region" description="Low complexity" evidence="10">
    <location>
        <begin position="1961"/>
        <end position="1974"/>
    </location>
</feature>
<feature type="region of interest" description="Disordered" evidence="10">
    <location>
        <begin position="494"/>
        <end position="514"/>
    </location>
</feature>
<dbReference type="GO" id="GO:0006281">
    <property type="term" value="P:DNA repair"/>
    <property type="evidence" value="ECO:0007669"/>
    <property type="project" value="UniProtKB-KW"/>
</dbReference>
<feature type="region of interest" description="Disordered" evidence="10">
    <location>
        <begin position="1387"/>
        <end position="1425"/>
    </location>
</feature>
<dbReference type="GO" id="GO:0035267">
    <property type="term" value="C:NuA4 histone acetyltransferase complex"/>
    <property type="evidence" value="ECO:0007669"/>
    <property type="project" value="UniProtKB-ARBA"/>
</dbReference>
<comment type="subcellular location">
    <subcellularLocation>
        <location evidence="1">Nucleus</location>
    </subcellularLocation>
</comment>
<comment type="function">
    <text evidence="8">Component of the NuA4 histone acetyltransferase complex which is involved in transcriptional activation of selected genes principally by acetylation of nucleosomal histone H4 and H2A. The NuA4 complex is also involved in DNA repair.</text>
</comment>
<evidence type="ECO:0000259" key="11">
    <source>
        <dbReference type="PROSITE" id="PS50090"/>
    </source>
</evidence>
<feature type="region of interest" description="Disordered" evidence="10">
    <location>
        <begin position="1790"/>
        <end position="1810"/>
    </location>
</feature>
<keyword evidence="14" id="KW-1185">Reference proteome</keyword>
<keyword evidence="5" id="KW-0156">Chromatin regulator</keyword>
<feature type="region of interest" description="Disordered" evidence="10">
    <location>
        <begin position="1"/>
        <end position="41"/>
    </location>
</feature>
<feature type="compositionally biased region" description="Low complexity" evidence="10">
    <location>
        <begin position="1723"/>
        <end position="1737"/>
    </location>
</feature>
<keyword evidence="4" id="KW-0227">DNA damage</keyword>
<dbReference type="Gene3D" id="1.10.10.60">
    <property type="entry name" value="Homeodomain-like"/>
    <property type="match status" value="1"/>
</dbReference>
<feature type="compositionally biased region" description="Polar residues" evidence="10">
    <location>
        <begin position="755"/>
        <end position="789"/>
    </location>
</feature>
<feature type="compositionally biased region" description="Pro residues" evidence="10">
    <location>
        <begin position="1688"/>
        <end position="1699"/>
    </location>
</feature>
<protein>
    <recommendedName>
        <fullName evidence="9">Vacuolar import and degradation protein 21</fullName>
    </recommendedName>
</protein>
<dbReference type="PANTHER" id="PTHR46459:SF1">
    <property type="entry name" value="E1A-BINDING PROTEIN P400"/>
    <property type="match status" value="1"/>
</dbReference>
<feature type="compositionally biased region" description="Basic and acidic residues" evidence="10">
    <location>
        <begin position="945"/>
        <end position="955"/>
    </location>
</feature>
<keyword evidence="6" id="KW-0234">DNA repair</keyword>
<dbReference type="InterPro" id="IPR001005">
    <property type="entry name" value="SANT/Myb"/>
</dbReference>
<keyword evidence="7" id="KW-0539">Nucleus</keyword>
<feature type="compositionally biased region" description="Low complexity" evidence="10">
    <location>
        <begin position="1790"/>
        <end position="1808"/>
    </location>
</feature>
<sequence>MASSIDPRKDDNISHAGGSTINGTQRTIRSDNPLVHVQPPRREDLQPSYAQVLQGDDASAHGWYGNMINALGSCVGTMGAIPCCIFCPNPYKPVSQGNVGLVTKFGRFYRAVDPGLVKINPLSERLIQVDVKIQIVEVGQQVCMTKDNVTLHLTSVIYYHIISPHKAAFGISNIKQALVERTQTTLRHVVGARVLQDVIERREEVAQSIGEIIEDVAAGWGVKVESMLIKDIIFSNELQDSLSMAAQSKRIGESKVIAARAEVESAKLMRQAADILSSAPAMQIRYLEAMQAMAKSANSKVIFLPGAPNIAASMALADQVGEGANQNAGQSSKYSDNDFGGNGSGFQQAINSRLGLLESAYQSFWRDRFGVDLIQRFRNYADLFPLTGGRVWRARATAPYEIDCTPEPKAQINHCTTTPRLSINLSISTISSALINPGFASVFSQNGCRGRFIMSEVGPADRSRLLRSKRNELSGIVTSRKRKLRELFAVCDNEGPVPQTTYSSPNAPPTSAAEDRFLDVTDILKDRLFDESNLPTRRQLRSETAKQRTPIRKPSPETRTKDTARKAKPQRDGSKPRKSRATTPDAKSDGRPPSVVENGIESKEKGIPMERSTSKSSQTDLPAESAAILGEIIEETFQQATKPSPQIPDTSIPPKESEAERIRSVLESRSNSPGVDPRKAMPILAEDAAQLSEPLVDGLGSHDVHHKATTVHLPPKEVQEKHLRDVKQAQEEKGKAKEASSLAINLPRDGGHSTEPASSPGSTNGAHSATTSALHETSTDTSPDNQNSMYDPGTTEKDAQTPPELRPTPQQVAEKEEHDRILEARIEIAREEILGSSPPAPDKQLRMEEAASLNTIVVDDRGHSKRDSEITAAEREEEATERLTKEASEVVRDIVEDMNAAVDARTSGDIEMSGTEQLNGVTVNGVEPRKREVPDSENEGTPVEAIEKPIVKDSFESESSGATIRDTVPSPATSAPVEALPNATIDSKRSSTTPILSAPAQSAPPPATAIAPPVTERMTTRITSGTMRHKSVSEILGEIPRPNANHNSDRIPARIATDSRSTENSTSPSRSSTPQSPGTRIRSLVEKAKERERSKLSTVTFSRRANKPKSNETALTTTVNQVIRPQDDYLMPLFVASATSDKRGIPALDSLLATAHKTITTANAFLPIQESQTSKVLKRIYGLQSANKWSLRQPKRAVEPNRPTTHWDVLLQEVKWMRTDFREEKKWKMTVARNLAFACAEWLEAGPEDRKLLQVKATPPPKPARESRNDASMSDPQDIPHLTPDLVASGEFDSPMDDFDEEPRLNLMDTVAPTAIFALQDDDVVFPLRRSPTADKLLNELPMYGAPLSVPQSDILTSEIDPDRMWRRPALPISKFVEGRMELKLSGPPRKKSRYQYEEEDDDEDEVVFGDPGQKRPVAPPEKSDVALFDPQHKHIRDRIHSSHQFRPPTEFPMPLQSFFESRAPSQWTSEEDNELKSLVREYSYNWSLIASMLSSKSLFSSGAERRSPWECFERWVQLEGLPTDMQKTHYFRAYNSRIEAANRAVLQAQAAVQPQPMANGQMQPQPPRRRITASVRVERRRNSKHLNMVNSMSKLAKKRETSLQKQTQAAGMAALRKANENQQPAQVRNVHTPQEFSRLKHDRDEQIRERLAQMQQRAIQQQRAAALQQQQNRVAQQGGPPNGGPQARPPGPQPPNGPPAQNGQNLTVPGQQNRIPRPMPPQMAQQMSQQMSQQMQNSLRVPQVPMNGVPQAPMQAMQGQLPMPNPAVSVGLINQAAQTAEQQRAMIQMQQQGKPPLQSPQLQNSPPRTNGMPQPGFAVQNMMAFNGNENRVPAVSPPVNGMVPSPGQQHGQAGSPRMGHPTQHSSPQDGLHTYVGQMEAVLKKKYPQATPETIRNMIQAQMQQQMKNVMPGSGMAQNAMNAAAGGLPNTSGALGGMNAQAHRVPPGVESSPQLYAQMLRQQQQQQQERQQQENLQKVEQARQAAAAAVASNQNGAGGPNNNGQQAQGHAHRNSSGSVQSSK</sequence>
<evidence type="ECO:0000256" key="1">
    <source>
        <dbReference type="ARBA" id="ARBA00004123"/>
    </source>
</evidence>
<dbReference type="PROSITE" id="PS51204">
    <property type="entry name" value="HSA"/>
    <property type="match status" value="1"/>
</dbReference>
<comment type="similarity">
    <text evidence="3">Belongs to the EAF1 family.</text>
</comment>
<evidence type="ECO:0000256" key="5">
    <source>
        <dbReference type="ARBA" id="ARBA00022853"/>
    </source>
</evidence>
<dbReference type="Pfam" id="PF13921">
    <property type="entry name" value="Myb_DNA-bind_6"/>
    <property type="match status" value="1"/>
</dbReference>
<name>A0A9N9KPT1_9HELO</name>
<feature type="domain" description="HSA" evidence="12">
    <location>
        <begin position="1194"/>
        <end position="1274"/>
    </location>
</feature>
<feature type="region of interest" description="Disordered" evidence="10">
    <location>
        <begin position="534"/>
        <end position="660"/>
    </location>
</feature>
<evidence type="ECO:0000256" key="7">
    <source>
        <dbReference type="ARBA" id="ARBA00023242"/>
    </source>
</evidence>
<evidence type="ECO:0000313" key="13">
    <source>
        <dbReference type="EMBL" id="CAG8950868.1"/>
    </source>
</evidence>
<evidence type="ECO:0000256" key="6">
    <source>
        <dbReference type="ARBA" id="ARBA00023204"/>
    </source>
</evidence>
<dbReference type="PANTHER" id="PTHR46459">
    <property type="entry name" value="E1A-BINDING PROTEIN P400-RELATED"/>
    <property type="match status" value="1"/>
</dbReference>
<dbReference type="CDD" id="cd13437">
    <property type="entry name" value="SPFH_alloslipin"/>
    <property type="match status" value="1"/>
</dbReference>
<dbReference type="Gene3D" id="3.30.479.30">
    <property type="entry name" value="Band 7 domain"/>
    <property type="match status" value="1"/>
</dbReference>
<accession>A0A9N9KPT1</accession>
<feature type="compositionally biased region" description="Low complexity" evidence="10">
    <location>
        <begin position="1062"/>
        <end position="1080"/>
    </location>
</feature>
<dbReference type="FunFam" id="3.30.479.30:FF:000004">
    <property type="entry name" value="Putative membrane protease family, stomatin"/>
    <property type="match status" value="1"/>
</dbReference>
<dbReference type="SUPFAM" id="SSF117892">
    <property type="entry name" value="Band 7/SPFH domain"/>
    <property type="match status" value="1"/>
</dbReference>
<feature type="region of interest" description="Disordered" evidence="10">
    <location>
        <begin position="1959"/>
        <end position="2023"/>
    </location>
</feature>
<feature type="region of interest" description="Disordered" evidence="10">
    <location>
        <begin position="697"/>
        <end position="821"/>
    </location>
</feature>
<evidence type="ECO:0000256" key="4">
    <source>
        <dbReference type="ARBA" id="ARBA00022763"/>
    </source>
</evidence>
<dbReference type="CDD" id="cd00167">
    <property type="entry name" value="SANT"/>
    <property type="match status" value="1"/>
</dbReference>
<evidence type="ECO:0000256" key="8">
    <source>
        <dbReference type="ARBA" id="ARBA00025178"/>
    </source>
</evidence>
<dbReference type="InterPro" id="IPR009057">
    <property type="entry name" value="Homeodomain-like_sf"/>
</dbReference>
<dbReference type="PRINTS" id="PR00721">
    <property type="entry name" value="STOMATIN"/>
</dbReference>
<proteinExistence type="inferred from homology"/>
<evidence type="ECO:0000256" key="9">
    <source>
        <dbReference type="ARBA" id="ARBA00029670"/>
    </source>
</evidence>
<dbReference type="Gene3D" id="6.10.250.2090">
    <property type="match status" value="1"/>
</dbReference>
<evidence type="ECO:0000256" key="2">
    <source>
        <dbReference type="ARBA" id="ARBA00008164"/>
    </source>
</evidence>
<feature type="compositionally biased region" description="Basic and acidic residues" evidence="10">
    <location>
        <begin position="714"/>
        <end position="738"/>
    </location>
</feature>
<feature type="compositionally biased region" description="Low complexity" evidence="10">
    <location>
        <begin position="1982"/>
        <end position="1995"/>
    </location>
</feature>
<dbReference type="OrthoDB" id="5364245at2759"/>
<feature type="compositionally biased region" description="Polar residues" evidence="10">
    <location>
        <begin position="636"/>
        <end position="649"/>
    </location>
</feature>
<dbReference type="GO" id="GO:0098552">
    <property type="term" value="C:side of membrane"/>
    <property type="evidence" value="ECO:0007669"/>
    <property type="project" value="UniProtKB-ARBA"/>
</dbReference>
<comment type="caution">
    <text evidence="13">The sequence shown here is derived from an EMBL/GenBank/DDBJ whole genome shotgun (WGS) entry which is preliminary data.</text>
</comment>
<dbReference type="GO" id="GO:0005886">
    <property type="term" value="C:plasma membrane"/>
    <property type="evidence" value="ECO:0007669"/>
    <property type="project" value="UniProtKB-ARBA"/>
</dbReference>
<dbReference type="GO" id="GO:0006325">
    <property type="term" value="P:chromatin organization"/>
    <property type="evidence" value="ECO:0007669"/>
    <property type="project" value="UniProtKB-KW"/>
</dbReference>
<feature type="compositionally biased region" description="Basic and acidic residues" evidence="10">
    <location>
        <begin position="1"/>
        <end position="13"/>
    </location>
</feature>
<gene>
    <name evidence="13" type="ORF">HYFRA_00003085</name>
</gene>
<dbReference type="PROSITE" id="PS50090">
    <property type="entry name" value="MYB_LIKE"/>
    <property type="match status" value="1"/>
</dbReference>
<dbReference type="Proteomes" id="UP000696280">
    <property type="component" value="Unassembled WGS sequence"/>
</dbReference>
<feature type="compositionally biased region" description="Low complexity" evidence="10">
    <location>
        <begin position="1654"/>
        <end position="1680"/>
    </location>
</feature>
<dbReference type="GO" id="GO:0005634">
    <property type="term" value="C:nucleus"/>
    <property type="evidence" value="ECO:0007669"/>
    <property type="project" value="UniProtKB-SubCell"/>
</dbReference>
<evidence type="ECO:0000256" key="3">
    <source>
        <dbReference type="ARBA" id="ARBA00008913"/>
    </source>
</evidence>
<dbReference type="GO" id="GO:0003682">
    <property type="term" value="F:chromatin binding"/>
    <property type="evidence" value="ECO:0007669"/>
    <property type="project" value="TreeGrafter"/>
</dbReference>